<dbReference type="RefSeq" id="WP_030823920.1">
    <property type="nucleotide sequence ID" value="NZ_JBFBKA010000031.1"/>
</dbReference>
<protein>
    <submittedName>
        <fullName evidence="1">Uncharacterized protein</fullName>
    </submittedName>
</protein>
<organism evidence="1 2">
    <name type="scientific">Streptomyces caelestis</name>
    <dbReference type="NCBI Taxonomy" id="36816"/>
    <lineage>
        <taxon>Bacteria</taxon>
        <taxon>Bacillati</taxon>
        <taxon>Actinomycetota</taxon>
        <taxon>Actinomycetes</taxon>
        <taxon>Kitasatosporales</taxon>
        <taxon>Streptomycetaceae</taxon>
        <taxon>Streptomyces</taxon>
    </lineage>
</organism>
<evidence type="ECO:0000313" key="1">
    <source>
        <dbReference type="EMBL" id="KOT30568.1"/>
    </source>
</evidence>
<name>A0A0M8QKG5_9ACTN</name>
<dbReference type="Gene3D" id="2.60.40.3710">
    <property type="match status" value="1"/>
</dbReference>
<reference evidence="1 2" key="1">
    <citation type="submission" date="2015-07" db="EMBL/GenBank/DDBJ databases">
        <authorList>
            <person name="Noorani M."/>
        </authorList>
    </citation>
    <scope>NUCLEOTIDE SEQUENCE [LARGE SCALE GENOMIC DNA]</scope>
    <source>
        <strain evidence="1 2">NRRL B-24567</strain>
    </source>
</reference>
<dbReference type="InterPro" id="IPR038063">
    <property type="entry name" value="Transpep_catalytic_dom"/>
</dbReference>
<accession>A0A0M8QKG5</accession>
<sequence length="105" mass="11166">MPVPQETVGPGGACGKRVDHSTRLTWSGVDAHAAPWNASHFGNANRGSVRMGMSDVDAARCYGQVRPGDPFELTGEETEGVVAPGNGFGAWNVSWTAWRQKSAPR</sequence>
<dbReference type="AlphaFoldDB" id="A0A0M8QKG5"/>
<dbReference type="EMBL" id="LGCN01000240">
    <property type="protein sequence ID" value="KOT30568.1"/>
    <property type="molecule type" value="Genomic_DNA"/>
</dbReference>
<keyword evidence="2" id="KW-1185">Reference proteome</keyword>
<comment type="caution">
    <text evidence="1">The sequence shown here is derived from an EMBL/GenBank/DDBJ whole genome shotgun (WGS) entry which is preliminary data.</text>
</comment>
<dbReference type="PATRIC" id="fig|36816.3.peg.7058"/>
<proteinExistence type="predicted"/>
<gene>
    <name evidence="1" type="ORF">ADK41_32525</name>
</gene>
<dbReference type="OrthoDB" id="5242354at2"/>
<evidence type="ECO:0000313" key="2">
    <source>
        <dbReference type="Proteomes" id="UP000037773"/>
    </source>
</evidence>
<dbReference type="Gene3D" id="2.40.440.10">
    <property type="entry name" value="L,D-transpeptidase catalytic domain-like"/>
    <property type="match status" value="1"/>
</dbReference>
<dbReference type="Proteomes" id="UP000037773">
    <property type="component" value="Unassembled WGS sequence"/>
</dbReference>